<protein>
    <recommendedName>
        <fullName evidence="5">Plasmid stabilization system</fullName>
    </recommendedName>
</protein>
<evidence type="ECO:0008006" key="5">
    <source>
        <dbReference type="Google" id="ProtNLM"/>
    </source>
</evidence>
<name>A0A068QSZ5_9GAMM</name>
<dbReference type="Proteomes" id="UP000032721">
    <property type="component" value="Chromosome"/>
</dbReference>
<proteinExistence type="predicted"/>
<gene>
    <name evidence="2" type="ORF">LY16_02269</name>
    <name evidence="1" type="ORF">XDD1_2419</name>
</gene>
<dbReference type="EMBL" id="FO704550">
    <property type="protein sequence ID" value="CDG18118.1"/>
    <property type="molecule type" value="Genomic_DNA"/>
</dbReference>
<evidence type="ECO:0000313" key="2">
    <source>
        <dbReference type="EMBL" id="TYP04095.1"/>
    </source>
</evidence>
<dbReference type="AlphaFoldDB" id="A0A068QSZ5"/>
<dbReference type="Proteomes" id="UP000324170">
    <property type="component" value="Unassembled WGS sequence"/>
</dbReference>
<dbReference type="HOGENOM" id="CLU_168985_1_0_6"/>
<accession>A0A068QSZ5</accession>
<dbReference type="OrthoDB" id="6893584at2"/>
<dbReference type="InterPro" id="IPR035093">
    <property type="entry name" value="RelE/ParE_toxin_dom_sf"/>
</dbReference>
<organism evidence="1 3">
    <name type="scientific">Xenorhabdus doucetiae</name>
    <dbReference type="NCBI Taxonomy" id="351671"/>
    <lineage>
        <taxon>Bacteria</taxon>
        <taxon>Pseudomonadati</taxon>
        <taxon>Pseudomonadota</taxon>
        <taxon>Gammaproteobacteria</taxon>
        <taxon>Enterobacterales</taxon>
        <taxon>Morganellaceae</taxon>
        <taxon>Xenorhabdus</taxon>
    </lineage>
</organism>
<dbReference type="Gene3D" id="3.30.2310.20">
    <property type="entry name" value="RelE-like"/>
    <property type="match status" value="1"/>
</dbReference>
<evidence type="ECO:0000313" key="3">
    <source>
        <dbReference type="Proteomes" id="UP000032721"/>
    </source>
</evidence>
<dbReference type="EMBL" id="VNHN01000035">
    <property type="protein sequence ID" value="TYP04095.1"/>
    <property type="molecule type" value="Genomic_DNA"/>
</dbReference>
<dbReference type="STRING" id="351671.XDD1_2419"/>
<reference evidence="1 3" key="1">
    <citation type="submission" date="2013-07" db="EMBL/GenBank/DDBJ databases">
        <authorList>
            <person name="Genoscope - CEA"/>
        </authorList>
    </citation>
    <scope>NUCLEOTIDE SEQUENCE [LARGE SCALE GENOMIC DNA]</scope>
    <source>
        <strain evidence="1">FRM16</strain>
        <strain evidence="3">FRM16 / DSM 17909</strain>
    </source>
</reference>
<keyword evidence="4" id="KW-1185">Reference proteome</keyword>
<reference evidence="2 4" key="2">
    <citation type="submission" date="2019-07" db="EMBL/GenBank/DDBJ databases">
        <title>Genomic Encyclopedia of Type Strains, Phase I: the one thousand microbial genomes (KMG-I) project.</title>
        <authorList>
            <person name="Kyrpides N."/>
        </authorList>
    </citation>
    <scope>NUCLEOTIDE SEQUENCE [LARGE SCALE GENOMIC DNA]</scope>
    <source>
        <strain evidence="2 4">DSM 17909</strain>
    </source>
</reference>
<evidence type="ECO:0000313" key="4">
    <source>
        <dbReference type="Proteomes" id="UP000324170"/>
    </source>
</evidence>
<dbReference type="KEGG" id="xdo:XDD1_2419"/>
<dbReference type="RefSeq" id="WP_045971187.1">
    <property type="nucleotide sequence ID" value="NZ_CAWMED010000001.1"/>
</dbReference>
<sequence>MTTTIKFEYSQTFQEQLYDRFHYLSKHIGQAASQKLLDGFIDSFENRIKSHPESAPLCEEAADIGLTTYHDYIDPNLQLRVIYRVSTIEGTVYALLFLSTKQSIRQALIRYCLRKE</sequence>
<evidence type="ECO:0000313" key="1">
    <source>
        <dbReference type="EMBL" id="CDG18118.1"/>
    </source>
</evidence>